<feature type="domain" description="C2H2-type" evidence="7">
    <location>
        <begin position="328"/>
        <end position="357"/>
    </location>
</feature>
<feature type="region of interest" description="Disordered" evidence="6">
    <location>
        <begin position="125"/>
        <end position="244"/>
    </location>
</feature>
<dbReference type="PANTHER" id="PTHR14003">
    <property type="entry name" value="TRANSCRIPTIONAL REPRESSOR PROTEIN YY"/>
    <property type="match status" value="1"/>
</dbReference>
<gene>
    <name evidence="8" type="ORF">BD626DRAFT_559986</name>
</gene>
<dbReference type="GO" id="GO:0000981">
    <property type="term" value="F:DNA-binding transcription factor activity, RNA polymerase II-specific"/>
    <property type="evidence" value="ECO:0007669"/>
    <property type="project" value="UniProtKB-ARBA"/>
</dbReference>
<dbReference type="SUPFAM" id="SSF57667">
    <property type="entry name" value="beta-beta-alpha zinc fingers"/>
    <property type="match status" value="2"/>
</dbReference>
<feature type="compositionally biased region" description="Acidic residues" evidence="6">
    <location>
        <begin position="538"/>
        <end position="547"/>
    </location>
</feature>
<dbReference type="SMART" id="SM00355">
    <property type="entry name" value="ZnF_C2H2"/>
    <property type="match status" value="4"/>
</dbReference>
<dbReference type="FunFam" id="3.30.160.60:FF:002343">
    <property type="entry name" value="Zinc finger protein 33A"/>
    <property type="match status" value="1"/>
</dbReference>
<evidence type="ECO:0000256" key="2">
    <source>
        <dbReference type="ARBA" id="ARBA00022737"/>
    </source>
</evidence>
<dbReference type="GO" id="GO:0000785">
    <property type="term" value="C:chromatin"/>
    <property type="evidence" value="ECO:0007669"/>
    <property type="project" value="TreeGrafter"/>
</dbReference>
<accession>A0A550C1I1</accession>
<keyword evidence="3 5" id="KW-0863">Zinc-finger</keyword>
<dbReference type="OrthoDB" id="654211at2759"/>
<dbReference type="PANTHER" id="PTHR14003:SF19">
    <property type="entry name" value="YY2 TRANSCRIPTION FACTOR"/>
    <property type="match status" value="1"/>
</dbReference>
<dbReference type="InterPro" id="IPR013087">
    <property type="entry name" value="Znf_C2H2_type"/>
</dbReference>
<evidence type="ECO:0000256" key="5">
    <source>
        <dbReference type="PROSITE-ProRule" id="PRU00042"/>
    </source>
</evidence>
<organism evidence="8 9">
    <name type="scientific">Schizophyllum amplum</name>
    <dbReference type="NCBI Taxonomy" id="97359"/>
    <lineage>
        <taxon>Eukaryota</taxon>
        <taxon>Fungi</taxon>
        <taxon>Dikarya</taxon>
        <taxon>Basidiomycota</taxon>
        <taxon>Agaricomycotina</taxon>
        <taxon>Agaricomycetes</taxon>
        <taxon>Agaricomycetidae</taxon>
        <taxon>Agaricales</taxon>
        <taxon>Schizophyllaceae</taxon>
        <taxon>Schizophyllum</taxon>
    </lineage>
</organism>
<feature type="domain" description="C2H2-type" evidence="7">
    <location>
        <begin position="358"/>
        <end position="387"/>
    </location>
</feature>
<dbReference type="GO" id="GO:0008270">
    <property type="term" value="F:zinc ion binding"/>
    <property type="evidence" value="ECO:0007669"/>
    <property type="project" value="UniProtKB-KW"/>
</dbReference>
<feature type="region of interest" description="Disordered" evidence="6">
    <location>
        <begin position="19"/>
        <end position="113"/>
    </location>
</feature>
<feature type="compositionally biased region" description="Polar residues" evidence="6">
    <location>
        <begin position="29"/>
        <end position="45"/>
    </location>
</feature>
<dbReference type="GO" id="GO:0000978">
    <property type="term" value="F:RNA polymerase II cis-regulatory region sequence-specific DNA binding"/>
    <property type="evidence" value="ECO:0007669"/>
    <property type="project" value="TreeGrafter"/>
</dbReference>
<feature type="domain" description="C2H2-type" evidence="7">
    <location>
        <begin position="388"/>
        <end position="417"/>
    </location>
</feature>
<keyword evidence="9" id="KW-1185">Reference proteome</keyword>
<proteinExistence type="predicted"/>
<evidence type="ECO:0000313" key="8">
    <source>
        <dbReference type="EMBL" id="TRM58665.1"/>
    </source>
</evidence>
<feature type="compositionally biased region" description="Acidic residues" evidence="6">
    <location>
        <begin position="582"/>
        <end position="597"/>
    </location>
</feature>
<name>A0A550C1I1_9AGAR</name>
<dbReference type="AlphaFoldDB" id="A0A550C1I1"/>
<feature type="region of interest" description="Disordered" evidence="6">
    <location>
        <begin position="431"/>
        <end position="479"/>
    </location>
</feature>
<evidence type="ECO:0000256" key="6">
    <source>
        <dbReference type="SAM" id="MobiDB-lite"/>
    </source>
</evidence>
<keyword evidence="1" id="KW-0479">Metal-binding</keyword>
<dbReference type="STRING" id="97359.A0A550C1I1"/>
<feature type="compositionally biased region" description="Polar residues" evidence="6">
    <location>
        <begin position="517"/>
        <end position="533"/>
    </location>
</feature>
<dbReference type="FunFam" id="3.30.160.60:FF:000690">
    <property type="entry name" value="Zinc finger protein 354C"/>
    <property type="match status" value="1"/>
</dbReference>
<protein>
    <recommendedName>
        <fullName evidence="7">C2H2-type domain-containing protein</fullName>
    </recommendedName>
</protein>
<keyword evidence="2" id="KW-0677">Repeat</keyword>
<sequence>MELAADALLDLADVVHDEGMEEAELDHTFQASTGETRGDASTSLPSLHKSRPAPSHLDESASPFEADDLEREIATLLNQDASHTADTALLTDSDHSLSTQRADDASGTAAQPGMNLAGLSAMIHTAQAQQTSPDAPPQLNTRSAPSFHSLTAATLGSARPDSHRSYDPLADDEDVPDSLSSPPRKRQRREQSASESTDYFASDGALSGADNEDEWNDFALQLSYQDADGDAPPSTTPTMHMDDGLLDMHLFDPRFQTDLSEEDDDISPIISSVRPQHQPPPPRPETRSSPHPLARETTPAVEETEPPIVDAEESVRRIKKPKDANGYHVCEYEHCDKSFKRRSDMLRHMRIHSGDRPYLCTHPGCGKSFIQRSALSVHARVHTGEKPHTCEYPHCGKLFADSSSLARHRRTHTGSRPFKCEEPGCDKEFTRRGNLNSHLRTHDPNYEPEPDVKYDATGKKKRKRSVANEDDESGEEDNKLLESVRTLSALLTGDERGISSIGAELAAAIAEARREPSQPTTIAPATDYQQGQPPTVYEIEDDEEESDGNNPAPLRSGPKALGIRQATQNRTGSLRRRRTSTLDDDGDGEEDDDEDGGSTDANSFPTPLRTRRTAAS</sequence>
<feature type="compositionally biased region" description="Polar residues" evidence="6">
    <location>
        <begin position="126"/>
        <end position="154"/>
    </location>
</feature>
<comment type="caution">
    <text evidence="8">The sequence shown here is derived from an EMBL/GenBank/DDBJ whole genome shotgun (WGS) entry which is preliminary data.</text>
</comment>
<feature type="domain" description="C2H2-type" evidence="7">
    <location>
        <begin position="418"/>
        <end position="447"/>
    </location>
</feature>
<feature type="compositionally biased region" description="Basic and acidic residues" evidence="6">
    <location>
        <begin position="440"/>
        <end position="458"/>
    </location>
</feature>
<dbReference type="FunFam" id="3.30.160.60:FF:000125">
    <property type="entry name" value="Putative zinc finger protein 143"/>
    <property type="match status" value="1"/>
</dbReference>
<dbReference type="PROSITE" id="PS00028">
    <property type="entry name" value="ZINC_FINGER_C2H2_1"/>
    <property type="match status" value="4"/>
</dbReference>
<evidence type="ECO:0000256" key="4">
    <source>
        <dbReference type="ARBA" id="ARBA00022833"/>
    </source>
</evidence>
<feature type="compositionally biased region" description="Low complexity" evidence="6">
    <location>
        <begin position="287"/>
        <end position="301"/>
    </location>
</feature>
<dbReference type="InterPro" id="IPR036236">
    <property type="entry name" value="Znf_C2H2_sf"/>
</dbReference>
<evidence type="ECO:0000259" key="7">
    <source>
        <dbReference type="PROSITE" id="PS50157"/>
    </source>
</evidence>
<dbReference type="EMBL" id="VDMD01000034">
    <property type="protein sequence ID" value="TRM58665.1"/>
    <property type="molecule type" value="Genomic_DNA"/>
</dbReference>
<dbReference type="PROSITE" id="PS50157">
    <property type="entry name" value="ZINC_FINGER_C2H2_2"/>
    <property type="match status" value="4"/>
</dbReference>
<evidence type="ECO:0000256" key="1">
    <source>
        <dbReference type="ARBA" id="ARBA00022723"/>
    </source>
</evidence>
<feature type="compositionally biased region" description="Polar residues" evidence="6">
    <location>
        <begin position="76"/>
        <end position="85"/>
    </location>
</feature>
<dbReference type="Pfam" id="PF00096">
    <property type="entry name" value="zf-C2H2"/>
    <property type="match status" value="4"/>
</dbReference>
<feature type="region of interest" description="Disordered" evidence="6">
    <location>
        <begin position="270"/>
        <end position="319"/>
    </location>
</feature>
<keyword evidence="4" id="KW-0862">Zinc</keyword>
<evidence type="ECO:0000256" key="3">
    <source>
        <dbReference type="ARBA" id="ARBA00022771"/>
    </source>
</evidence>
<dbReference type="GO" id="GO:0005667">
    <property type="term" value="C:transcription regulator complex"/>
    <property type="evidence" value="ECO:0007669"/>
    <property type="project" value="TreeGrafter"/>
</dbReference>
<feature type="region of interest" description="Disordered" evidence="6">
    <location>
        <begin position="510"/>
        <end position="616"/>
    </location>
</feature>
<dbReference type="GO" id="GO:0031519">
    <property type="term" value="C:PcG protein complex"/>
    <property type="evidence" value="ECO:0007669"/>
    <property type="project" value="TreeGrafter"/>
</dbReference>
<dbReference type="Gene3D" id="3.30.160.60">
    <property type="entry name" value="Classic Zinc Finger"/>
    <property type="match status" value="4"/>
</dbReference>
<evidence type="ECO:0000313" key="9">
    <source>
        <dbReference type="Proteomes" id="UP000320762"/>
    </source>
</evidence>
<reference evidence="8 9" key="1">
    <citation type="journal article" date="2019" name="New Phytol.">
        <title>Comparative genomics reveals unique wood-decay strategies and fruiting body development in the Schizophyllaceae.</title>
        <authorList>
            <person name="Almasi E."/>
            <person name="Sahu N."/>
            <person name="Krizsan K."/>
            <person name="Balint B."/>
            <person name="Kovacs G.M."/>
            <person name="Kiss B."/>
            <person name="Cseklye J."/>
            <person name="Drula E."/>
            <person name="Henrissat B."/>
            <person name="Nagy I."/>
            <person name="Chovatia M."/>
            <person name="Adam C."/>
            <person name="LaButti K."/>
            <person name="Lipzen A."/>
            <person name="Riley R."/>
            <person name="Grigoriev I.V."/>
            <person name="Nagy L.G."/>
        </authorList>
    </citation>
    <scope>NUCLEOTIDE SEQUENCE [LARGE SCALE GENOMIC DNA]</scope>
    <source>
        <strain evidence="8 9">NL-1724</strain>
    </source>
</reference>
<dbReference type="Proteomes" id="UP000320762">
    <property type="component" value="Unassembled WGS sequence"/>
</dbReference>